<accession>A0ABW6X032</accession>
<proteinExistence type="predicted"/>
<evidence type="ECO:0000256" key="2">
    <source>
        <dbReference type="SAM" id="SignalP"/>
    </source>
</evidence>
<feature type="compositionally biased region" description="Polar residues" evidence="1">
    <location>
        <begin position="48"/>
        <end position="73"/>
    </location>
</feature>
<comment type="caution">
    <text evidence="3">The sequence shown here is derived from an EMBL/GenBank/DDBJ whole genome shotgun (WGS) entry which is preliminary data.</text>
</comment>
<feature type="signal peptide" evidence="2">
    <location>
        <begin position="1"/>
        <end position="22"/>
    </location>
</feature>
<feature type="chain" id="PRO_5047070578" description="Bacterial Ig domain-containing protein" evidence="2">
    <location>
        <begin position="23"/>
        <end position="170"/>
    </location>
</feature>
<gene>
    <name evidence="3" type="ORF">ACFY8O_05780</name>
</gene>
<dbReference type="Proteomes" id="UP001602322">
    <property type="component" value="Unassembled WGS sequence"/>
</dbReference>
<evidence type="ECO:0000256" key="1">
    <source>
        <dbReference type="SAM" id="MobiDB-lite"/>
    </source>
</evidence>
<name>A0ABW6X032_9ACTN</name>
<keyword evidence="2" id="KW-0732">Signal</keyword>
<evidence type="ECO:0000313" key="3">
    <source>
        <dbReference type="EMBL" id="MFF5895424.1"/>
    </source>
</evidence>
<evidence type="ECO:0000313" key="4">
    <source>
        <dbReference type="Proteomes" id="UP001602322"/>
    </source>
</evidence>
<protein>
    <recommendedName>
        <fullName evidence="5">Bacterial Ig domain-containing protein</fullName>
    </recommendedName>
</protein>
<dbReference type="EMBL" id="JBIBEG010000001">
    <property type="protein sequence ID" value="MFF5895424.1"/>
    <property type="molecule type" value="Genomic_DNA"/>
</dbReference>
<sequence length="170" mass="17256">MHIIAAVITAVATLAAAVIAAAASGDDSPDVLRAGPPTTSVAAPPSVTEPTATAGTSGPPVQTLPATDPTTPDSGPRVAVTPDMAAVGDTVTIEAGGFAPGERIRITLRDSGAVEKDLRDVTTDEDGRFVAEVRVPEEVSSGTETPAFRVWSVDDVDSANTADTPFTYIE</sequence>
<dbReference type="Gene3D" id="2.60.40.230">
    <property type="entry name" value="Neocarzinostatin-like"/>
    <property type="match status" value="1"/>
</dbReference>
<evidence type="ECO:0008006" key="5">
    <source>
        <dbReference type="Google" id="ProtNLM"/>
    </source>
</evidence>
<keyword evidence="4" id="KW-1185">Reference proteome</keyword>
<organism evidence="3 4">
    <name type="scientific">Streptomyces argenteolus</name>
    <dbReference type="NCBI Taxonomy" id="67274"/>
    <lineage>
        <taxon>Bacteria</taxon>
        <taxon>Bacillati</taxon>
        <taxon>Actinomycetota</taxon>
        <taxon>Actinomycetes</taxon>
        <taxon>Kitasatosporales</taxon>
        <taxon>Streptomycetaceae</taxon>
        <taxon>Streptomyces</taxon>
    </lineage>
</organism>
<feature type="region of interest" description="Disordered" evidence="1">
    <location>
        <begin position="25"/>
        <end position="77"/>
    </location>
</feature>
<dbReference type="RefSeq" id="WP_387899139.1">
    <property type="nucleotide sequence ID" value="NZ_JBIBEG010000001.1"/>
</dbReference>
<reference evidence="3 4" key="1">
    <citation type="submission" date="2024-10" db="EMBL/GenBank/DDBJ databases">
        <title>The Natural Products Discovery Center: Release of the First 8490 Sequenced Strains for Exploring Actinobacteria Biosynthetic Diversity.</title>
        <authorList>
            <person name="Kalkreuter E."/>
            <person name="Kautsar S.A."/>
            <person name="Yang D."/>
            <person name="Bader C.D."/>
            <person name="Teijaro C.N."/>
            <person name="Fluegel L."/>
            <person name="Davis C.M."/>
            <person name="Simpson J.R."/>
            <person name="Lauterbach L."/>
            <person name="Steele A.D."/>
            <person name="Gui C."/>
            <person name="Meng S."/>
            <person name="Li G."/>
            <person name="Viehrig K."/>
            <person name="Ye F."/>
            <person name="Su P."/>
            <person name="Kiefer A.F."/>
            <person name="Nichols A."/>
            <person name="Cepeda A.J."/>
            <person name="Yan W."/>
            <person name="Fan B."/>
            <person name="Jiang Y."/>
            <person name="Adhikari A."/>
            <person name="Zheng C.-J."/>
            <person name="Schuster L."/>
            <person name="Cowan T.M."/>
            <person name="Smanski M.J."/>
            <person name="Chevrette M.G."/>
            <person name="De Carvalho L.P.S."/>
            <person name="Shen B."/>
        </authorList>
    </citation>
    <scope>NUCLEOTIDE SEQUENCE [LARGE SCALE GENOMIC DNA]</scope>
    <source>
        <strain evidence="3 4">NPDC012540</strain>
    </source>
</reference>